<dbReference type="Gene3D" id="3.40.50.620">
    <property type="entry name" value="HUPs"/>
    <property type="match status" value="1"/>
</dbReference>
<feature type="short sequence motif" description="'KMSKS' region" evidence="11">
    <location>
        <begin position="251"/>
        <end position="255"/>
    </location>
</feature>
<comment type="function">
    <text evidence="11">Catalyzes the attachment of glutamate to tRNA(Glu) in a two-step reaction: glutamate is first activated by ATP to form Glu-AMP and then transferred to the acceptor end of tRNA(Glu).</text>
</comment>
<sequence>MKETRVRFAPSPTGHLHIGGARSALFNWLYAKKHNGKFILRFEDTDQNRNVDQAEQKMMDSLSWLGLTWDEGPGVGGPNGPYRSSERLHLYQPYIDQLLGKGIAYRCYCTPEELEQERETLMASGQTPRYLGKCRKLSEADEAQCVAEGRKPVIRFRVPGNETIVIHDQVRGRVTFDSEGIGDFVIIKSDGMPTYNLAVTIDDYLMGITDVIRGEEHLSNTPRQVLIYQALGFDTPTFAHVSLILGKDRQKMSKRDETVIQFVEQYRDLGFLPEALNNFLALLGWSPEGEREIFSLEELAQEFSLDRVAKNPAVFDPEKLNWMNNHYLKQADIQVVTQLSIPHLQKAGYIGEEVTEEKMHWIRALVALYVERMDSPAQLPQLVNLFFEQEVVFAEGADEVLREENVPAVLGEFINQLQEVSEFSPETIQSALKAVQKQTGYKGKQLFMPVRVATTGVIHGPDLNQSLWLLGKNRVIERLQAHLS</sequence>
<evidence type="ECO:0000256" key="8">
    <source>
        <dbReference type="ARBA" id="ARBA00022917"/>
    </source>
</evidence>
<keyword evidence="6 11" id="KW-0547">Nucleotide-binding</keyword>
<evidence type="ECO:0000256" key="7">
    <source>
        <dbReference type="ARBA" id="ARBA00022840"/>
    </source>
</evidence>
<dbReference type="InterPro" id="IPR004527">
    <property type="entry name" value="Glu-tRNA-ligase_bac/mito"/>
</dbReference>
<dbReference type="PROSITE" id="PS00178">
    <property type="entry name" value="AA_TRNA_LIGASE_I"/>
    <property type="match status" value="1"/>
</dbReference>
<dbReference type="AlphaFoldDB" id="A0A1E5L8F2"/>
<dbReference type="GO" id="GO:0004818">
    <property type="term" value="F:glutamate-tRNA ligase activity"/>
    <property type="evidence" value="ECO:0007669"/>
    <property type="project" value="UniProtKB-UniRule"/>
</dbReference>
<dbReference type="EMBL" id="MJAT01000005">
    <property type="protein sequence ID" value="OEH86304.1"/>
    <property type="molecule type" value="Genomic_DNA"/>
</dbReference>
<dbReference type="PANTHER" id="PTHR43311">
    <property type="entry name" value="GLUTAMATE--TRNA LIGASE"/>
    <property type="match status" value="1"/>
</dbReference>
<dbReference type="GO" id="GO:0006424">
    <property type="term" value="P:glutamyl-tRNA aminoacylation"/>
    <property type="evidence" value="ECO:0007669"/>
    <property type="project" value="UniProtKB-UniRule"/>
</dbReference>
<keyword evidence="4 11" id="KW-0963">Cytoplasm</keyword>
<keyword evidence="7 11" id="KW-0067">ATP-binding</keyword>
<comment type="catalytic activity">
    <reaction evidence="10 11">
        <text>tRNA(Glu) + L-glutamate + ATP = L-glutamyl-tRNA(Glu) + AMP + diphosphate</text>
        <dbReference type="Rhea" id="RHEA:23540"/>
        <dbReference type="Rhea" id="RHEA-COMP:9663"/>
        <dbReference type="Rhea" id="RHEA-COMP:9680"/>
        <dbReference type="ChEBI" id="CHEBI:29985"/>
        <dbReference type="ChEBI" id="CHEBI:30616"/>
        <dbReference type="ChEBI" id="CHEBI:33019"/>
        <dbReference type="ChEBI" id="CHEBI:78442"/>
        <dbReference type="ChEBI" id="CHEBI:78520"/>
        <dbReference type="ChEBI" id="CHEBI:456215"/>
        <dbReference type="EC" id="6.1.1.17"/>
    </reaction>
</comment>
<feature type="binding site" evidence="11">
    <location>
        <position position="254"/>
    </location>
    <ligand>
        <name>ATP</name>
        <dbReference type="ChEBI" id="CHEBI:30616"/>
    </ligand>
</feature>
<dbReference type="InterPro" id="IPR000924">
    <property type="entry name" value="Glu/Gln-tRNA-synth"/>
</dbReference>
<dbReference type="InterPro" id="IPR049940">
    <property type="entry name" value="GluQ/Sye"/>
</dbReference>
<comment type="subcellular location">
    <subcellularLocation>
        <location evidence="1 11">Cytoplasm</location>
    </subcellularLocation>
</comment>
<gene>
    <name evidence="11" type="primary">gltX</name>
    <name evidence="14" type="ORF">BHU72_13850</name>
</gene>
<evidence type="ECO:0000256" key="11">
    <source>
        <dbReference type="HAMAP-Rule" id="MF_00022"/>
    </source>
</evidence>
<dbReference type="EC" id="6.1.1.17" evidence="11"/>
<evidence type="ECO:0000313" key="14">
    <source>
        <dbReference type="EMBL" id="OEH86304.1"/>
    </source>
</evidence>
<dbReference type="HAMAP" id="MF_00022">
    <property type="entry name" value="Glu_tRNA_synth_type1"/>
    <property type="match status" value="1"/>
</dbReference>
<protein>
    <recommendedName>
        <fullName evidence="11">Glutamate--tRNA ligase</fullName>
        <ecNumber evidence="11">6.1.1.17</ecNumber>
    </recommendedName>
    <alternativeName>
        <fullName evidence="11">Glutamyl-tRNA synthetase</fullName>
        <shortName evidence="11">GluRS</shortName>
    </alternativeName>
</protein>
<keyword evidence="5 11" id="KW-0436">Ligase</keyword>
<dbReference type="InterPro" id="IPR001412">
    <property type="entry name" value="aa-tRNA-synth_I_CS"/>
</dbReference>
<dbReference type="GO" id="GO:0008270">
    <property type="term" value="F:zinc ion binding"/>
    <property type="evidence" value="ECO:0007669"/>
    <property type="project" value="InterPro"/>
</dbReference>
<dbReference type="STRING" id="1390249.BHU72_13850"/>
<dbReference type="PANTHER" id="PTHR43311:SF2">
    <property type="entry name" value="GLUTAMATE--TRNA LIGASE, MITOCHONDRIAL-RELATED"/>
    <property type="match status" value="1"/>
</dbReference>
<dbReference type="FunFam" id="3.40.50.620:FF:000007">
    <property type="entry name" value="Glutamate--tRNA ligase"/>
    <property type="match status" value="1"/>
</dbReference>
<dbReference type="FunFam" id="1.10.10.350:FF:000002">
    <property type="entry name" value="Glutamate--tRNA ligase"/>
    <property type="match status" value="1"/>
</dbReference>
<dbReference type="Pfam" id="PF00749">
    <property type="entry name" value="tRNA-synt_1c"/>
    <property type="match status" value="1"/>
</dbReference>
<evidence type="ECO:0000256" key="2">
    <source>
        <dbReference type="ARBA" id="ARBA00007894"/>
    </source>
</evidence>
<evidence type="ECO:0000256" key="4">
    <source>
        <dbReference type="ARBA" id="ARBA00022490"/>
    </source>
</evidence>
<dbReference type="GO" id="GO:0000049">
    <property type="term" value="F:tRNA binding"/>
    <property type="evidence" value="ECO:0007669"/>
    <property type="project" value="InterPro"/>
</dbReference>
<evidence type="ECO:0000313" key="15">
    <source>
        <dbReference type="Proteomes" id="UP000095255"/>
    </source>
</evidence>
<evidence type="ECO:0000256" key="1">
    <source>
        <dbReference type="ARBA" id="ARBA00004496"/>
    </source>
</evidence>
<comment type="subunit">
    <text evidence="3 11">Monomer.</text>
</comment>
<reference evidence="14 15" key="1">
    <citation type="submission" date="2016-09" db="EMBL/GenBank/DDBJ databases">
        <title>Desulfuribacillus arsenicus sp. nov., an obligately anaerobic, dissimilatory arsenic- and antimonate-reducing bacterium isolated from anoxic sediments.</title>
        <authorList>
            <person name="Abin C.A."/>
            <person name="Hollibaugh J.T."/>
        </authorList>
    </citation>
    <scope>NUCLEOTIDE SEQUENCE [LARGE SCALE GENOMIC DNA]</scope>
    <source>
        <strain evidence="14 15">MLFW-2</strain>
    </source>
</reference>
<evidence type="ECO:0000256" key="6">
    <source>
        <dbReference type="ARBA" id="ARBA00022741"/>
    </source>
</evidence>
<comment type="caution">
    <text evidence="14">The sequence shown here is derived from an EMBL/GenBank/DDBJ whole genome shotgun (WGS) entry which is preliminary data.</text>
</comment>
<dbReference type="Pfam" id="PF19269">
    <property type="entry name" value="Anticodon_2"/>
    <property type="match status" value="1"/>
</dbReference>
<comment type="similarity">
    <text evidence="2 11">Belongs to the class-I aminoacyl-tRNA synthetase family. Glutamate--tRNA ligase type 1 subfamily.</text>
</comment>
<keyword evidence="8 11" id="KW-0648">Protein biosynthesis</keyword>
<dbReference type="InterPro" id="IPR020751">
    <property type="entry name" value="aa-tRNA-synth_I_codon-bd_sub2"/>
</dbReference>
<dbReference type="SUPFAM" id="SSF52374">
    <property type="entry name" value="Nucleotidylyl transferase"/>
    <property type="match status" value="1"/>
</dbReference>
<keyword evidence="9 11" id="KW-0030">Aminoacyl-tRNA synthetase</keyword>
<dbReference type="Gene3D" id="1.10.10.350">
    <property type="match status" value="1"/>
</dbReference>
<dbReference type="GO" id="GO:0005524">
    <property type="term" value="F:ATP binding"/>
    <property type="evidence" value="ECO:0007669"/>
    <property type="project" value="UniProtKB-UniRule"/>
</dbReference>
<evidence type="ECO:0000256" key="9">
    <source>
        <dbReference type="ARBA" id="ARBA00023146"/>
    </source>
</evidence>
<evidence type="ECO:0000256" key="5">
    <source>
        <dbReference type="ARBA" id="ARBA00022598"/>
    </source>
</evidence>
<dbReference type="InterPro" id="IPR014729">
    <property type="entry name" value="Rossmann-like_a/b/a_fold"/>
</dbReference>
<dbReference type="InterPro" id="IPR008925">
    <property type="entry name" value="aa_tRNA-synth_I_cd-bd_sf"/>
</dbReference>
<dbReference type="NCBIfam" id="TIGR00464">
    <property type="entry name" value="gltX_bact"/>
    <property type="match status" value="1"/>
</dbReference>
<proteinExistence type="inferred from homology"/>
<name>A0A1E5L8F2_9FIRM</name>
<keyword evidence="15" id="KW-1185">Reference proteome</keyword>
<dbReference type="InterPro" id="IPR045462">
    <property type="entry name" value="aa-tRNA-synth_I_cd-bd"/>
</dbReference>
<dbReference type="OrthoDB" id="9807503at2"/>
<feature type="domain" description="Glutamyl/glutaminyl-tRNA synthetase class Ib catalytic" evidence="12">
    <location>
        <begin position="5"/>
        <end position="322"/>
    </location>
</feature>
<evidence type="ECO:0000259" key="13">
    <source>
        <dbReference type="Pfam" id="PF19269"/>
    </source>
</evidence>
<evidence type="ECO:0000259" key="12">
    <source>
        <dbReference type="Pfam" id="PF00749"/>
    </source>
</evidence>
<feature type="domain" description="Aminoacyl-tRNA synthetase class I anticodon-binding" evidence="13">
    <location>
        <begin position="344"/>
        <end position="482"/>
    </location>
</feature>
<dbReference type="CDD" id="cd00808">
    <property type="entry name" value="GluRS_core"/>
    <property type="match status" value="1"/>
</dbReference>
<evidence type="ECO:0000256" key="3">
    <source>
        <dbReference type="ARBA" id="ARBA00011245"/>
    </source>
</evidence>
<comment type="caution">
    <text evidence="11">Lacks conserved residue(s) required for the propagation of feature annotation.</text>
</comment>
<accession>A0A1E5L8F2</accession>
<dbReference type="GO" id="GO:0005829">
    <property type="term" value="C:cytosol"/>
    <property type="evidence" value="ECO:0007669"/>
    <property type="project" value="TreeGrafter"/>
</dbReference>
<evidence type="ECO:0000256" key="10">
    <source>
        <dbReference type="ARBA" id="ARBA00048351"/>
    </source>
</evidence>
<dbReference type="SUPFAM" id="SSF48163">
    <property type="entry name" value="An anticodon-binding domain of class I aminoacyl-tRNA synthetases"/>
    <property type="match status" value="1"/>
</dbReference>
<dbReference type="InterPro" id="IPR033910">
    <property type="entry name" value="GluRS_core"/>
</dbReference>
<dbReference type="PRINTS" id="PR00987">
    <property type="entry name" value="TRNASYNTHGLU"/>
</dbReference>
<feature type="short sequence motif" description="'HIGH' region" evidence="11">
    <location>
        <begin position="10"/>
        <end position="20"/>
    </location>
</feature>
<dbReference type="InterPro" id="IPR020058">
    <property type="entry name" value="Glu/Gln-tRNA-synth_Ib_cat-dom"/>
</dbReference>
<dbReference type="Proteomes" id="UP000095255">
    <property type="component" value="Unassembled WGS sequence"/>
</dbReference>
<organism evidence="14 15">
    <name type="scientific">Desulfuribacillus stibiiarsenatis</name>
    <dbReference type="NCBI Taxonomy" id="1390249"/>
    <lineage>
        <taxon>Bacteria</taxon>
        <taxon>Bacillati</taxon>
        <taxon>Bacillota</taxon>
        <taxon>Desulfuribacillia</taxon>
        <taxon>Desulfuribacillales</taxon>
        <taxon>Desulfuribacillaceae</taxon>
        <taxon>Desulfuribacillus</taxon>
    </lineage>
</organism>
<dbReference type="RefSeq" id="WP_069701282.1">
    <property type="nucleotide sequence ID" value="NZ_MJAT01000005.1"/>
</dbReference>